<feature type="domain" description="Peptidase M20 dimerisation" evidence="5">
    <location>
        <begin position="233"/>
        <end position="392"/>
    </location>
</feature>
<dbReference type="GO" id="GO:0006508">
    <property type="term" value="P:proteolysis"/>
    <property type="evidence" value="ECO:0007669"/>
    <property type="project" value="UniProtKB-KW"/>
</dbReference>
<evidence type="ECO:0000256" key="2">
    <source>
        <dbReference type="ARBA" id="ARBA00022723"/>
    </source>
</evidence>
<dbReference type="EMBL" id="HBHM01001483">
    <property type="protein sequence ID" value="CAD9721886.1"/>
    <property type="molecule type" value="Transcribed_RNA"/>
</dbReference>
<proteinExistence type="predicted"/>
<evidence type="ECO:0000313" key="6">
    <source>
        <dbReference type="EMBL" id="CAD9721886.1"/>
    </source>
</evidence>
<dbReference type="GO" id="GO:0046872">
    <property type="term" value="F:metal ion binding"/>
    <property type="evidence" value="ECO:0007669"/>
    <property type="project" value="UniProtKB-KW"/>
</dbReference>
<keyword evidence="1" id="KW-0645">Protease</keyword>
<dbReference type="InterPro" id="IPR011650">
    <property type="entry name" value="Peptidase_M20_dimer"/>
</dbReference>
<dbReference type="NCBIfam" id="NF006579">
    <property type="entry name" value="PRK09104.1"/>
    <property type="match status" value="1"/>
</dbReference>
<gene>
    <name evidence="6" type="ORF">CROS1312_LOCUS1154</name>
</gene>
<evidence type="ECO:0000256" key="4">
    <source>
        <dbReference type="SAM" id="SignalP"/>
    </source>
</evidence>
<evidence type="ECO:0000259" key="5">
    <source>
        <dbReference type="Pfam" id="PF07687"/>
    </source>
</evidence>
<organism evidence="6">
    <name type="scientific">Chloropicon roscoffensis</name>
    <dbReference type="NCBI Taxonomy" id="1461544"/>
    <lineage>
        <taxon>Eukaryota</taxon>
        <taxon>Viridiplantae</taxon>
        <taxon>Chlorophyta</taxon>
        <taxon>Chloropicophyceae</taxon>
        <taxon>Chloropicales</taxon>
        <taxon>Chloropicaceae</taxon>
        <taxon>Chloropicon</taxon>
    </lineage>
</organism>
<sequence>MVRHGMAGMAPIAALGVCVVVVFAFASLGLASAEGEIDEAIKYATERHQQYVDELIELVKIPSISTLPEHEGDMRKAANWVAGRCRKAGLENVEVLETGAQPIVYCDYIHAEGAPTVLIYAHYDVQPADPFELWDHEPFEARSRNGRVEGRGASDDKSGVLLSIQAAEAVLQTSGGKLPVNVKYLLEGQEEIGSPNLEDFLSKSENQNRFAADLCFSADGGQLSEKQPRVITSLRGLAAVEVKVKTANSDMHSGTFGGAAPNALHVIADMVASLHDADGKVNIPGFYDDVALMTQQEKDNTEFPDELFEQGMRQDGVRAFPGERGFGSYERTTVRPTLEITGLWGGFQGDGVKTIVPKEASVKIACRLVANQEAGKIQQLVRDHITKIAPDYAELTFTGGSFDKAQPYAVGFDAPSSVIAKKVLEDTFKEPALFLKMGGTIPAMKLFREKVGAESALLGFSEADNLLHAPNEFMRESIYHRGREVYIRLFHEVANYHHGTAAGKEEL</sequence>
<evidence type="ECO:0000256" key="3">
    <source>
        <dbReference type="ARBA" id="ARBA00022801"/>
    </source>
</evidence>
<dbReference type="NCBIfam" id="NF006053">
    <property type="entry name" value="PRK08201.1"/>
    <property type="match status" value="1"/>
</dbReference>
<dbReference type="InterPro" id="IPR002933">
    <property type="entry name" value="Peptidase_M20"/>
</dbReference>
<dbReference type="PANTHER" id="PTHR43270:SF12">
    <property type="entry name" value="SUCCINYL-DIAMINOPIMELATE DESUCCINYLASE"/>
    <property type="match status" value="1"/>
</dbReference>
<dbReference type="InterPro" id="IPR051458">
    <property type="entry name" value="Cyt/Met_Dipeptidase"/>
</dbReference>
<evidence type="ECO:0000256" key="1">
    <source>
        <dbReference type="ARBA" id="ARBA00022670"/>
    </source>
</evidence>
<dbReference type="SUPFAM" id="SSF53187">
    <property type="entry name" value="Zn-dependent exopeptidases"/>
    <property type="match status" value="1"/>
</dbReference>
<dbReference type="Pfam" id="PF07687">
    <property type="entry name" value="M20_dimer"/>
    <property type="match status" value="1"/>
</dbReference>
<dbReference type="Gene3D" id="3.40.630.10">
    <property type="entry name" value="Zn peptidases"/>
    <property type="match status" value="1"/>
</dbReference>
<reference evidence="6" key="1">
    <citation type="submission" date="2021-01" db="EMBL/GenBank/DDBJ databases">
        <authorList>
            <person name="Corre E."/>
            <person name="Pelletier E."/>
            <person name="Niang G."/>
            <person name="Scheremetjew M."/>
            <person name="Finn R."/>
            <person name="Kale V."/>
            <person name="Holt S."/>
            <person name="Cochrane G."/>
            <person name="Meng A."/>
            <person name="Brown T."/>
            <person name="Cohen L."/>
        </authorList>
    </citation>
    <scope>NUCLEOTIDE SEQUENCE</scope>
    <source>
        <strain evidence="6">RCC2335</strain>
    </source>
</reference>
<keyword evidence="4" id="KW-0732">Signal</keyword>
<name>A0A7S2TA16_9CHLO</name>
<dbReference type="NCBIfam" id="NF005914">
    <property type="entry name" value="PRK07907.1"/>
    <property type="match status" value="1"/>
</dbReference>
<dbReference type="AlphaFoldDB" id="A0A7S2TA16"/>
<dbReference type="PANTHER" id="PTHR43270">
    <property type="entry name" value="BETA-ALA-HIS DIPEPTIDASE"/>
    <property type="match status" value="1"/>
</dbReference>
<dbReference type="Pfam" id="PF01546">
    <property type="entry name" value="Peptidase_M20"/>
    <property type="match status" value="1"/>
</dbReference>
<keyword evidence="3" id="KW-0378">Hydrolase</keyword>
<accession>A0A7S2TA16</accession>
<keyword evidence="2" id="KW-0479">Metal-binding</keyword>
<feature type="chain" id="PRO_5030671782" description="Peptidase M20 dimerisation domain-containing protein" evidence="4">
    <location>
        <begin position="34"/>
        <end position="507"/>
    </location>
</feature>
<protein>
    <recommendedName>
        <fullName evidence="5">Peptidase M20 dimerisation domain-containing protein</fullName>
    </recommendedName>
</protein>
<feature type="signal peptide" evidence="4">
    <location>
        <begin position="1"/>
        <end position="33"/>
    </location>
</feature>
<dbReference type="Gene3D" id="3.30.70.360">
    <property type="match status" value="1"/>
</dbReference>
<dbReference type="GO" id="GO:0008233">
    <property type="term" value="F:peptidase activity"/>
    <property type="evidence" value="ECO:0007669"/>
    <property type="project" value="UniProtKB-KW"/>
</dbReference>